<evidence type="ECO:0000313" key="9">
    <source>
        <dbReference type="Proteomes" id="UP000298390"/>
    </source>
</evidence>
<feature type="region of interest" description="Disordered" evidence="6">
    <location>
        <begin position="129"/>
        <end position="168"/>
    </location>
</feature>
<dbReference type="Proteomes" id="UP000298390">
    <property type="component" value="Unassembled WGS sequence"/>
</dbReference>
<dbReference type="EMBL" id="SEKV01000172">
    <property type="protein sequence ID" value="TFY62292.1"/>
    <property type="molecule type" value="Genomic_DNA"/>
</dbReference>
<evidence type="ECO:0000256" key="2">
    <source>
        <dbReference type="ARBA" id="ARBA00022692"/>
    </source>
</evidence>
<name>A0A4Y9YJH4_9APHY</name>
<dbReference type="InterPro" id="IPR018939">
    <property type="entry name" value="Autophagy-rel_prot_27"/>
</dbReference>
<comment type="subcellular location">
    <subcellularLocation>
        <location evidence="1">Membrane</location>
        <topology evidence="1">Single-pass membrane protein</topology>
    </subcellularLocation>
</comment>
<evidence type="ECO:0000313" key="8">
    <source>
        <dbReference type="EMBL" id="TFY62292.1"/>
    </source>
</evidence>
<dbReference type="GO" id="GO:0016020">
    <property type="term" value="C:membrane"/>
    <property type="evidence" value="ECO:0007669"/>
    <property type="project" value="UniProtKB-SubCell"/>
</dbReference>
<evidence type="ECO:0000256" key="7">
    <source>
        <dbReference type="SAM" id="Phobius"/>
    </source>
</evidence>
<dbReference type="SUPFAM" id="SSF50911">
    <property type="entry name" value="Mannose 6-phosphate receptor domain"/>
    <property type="match status" value="1"/>
</dbReference>
<evidence type="ECO:0000256" key="3">
    <source>
        <dbReference type="ARBA" id="ARBA00022729"/>
    </source>
</evidence>
<keyword evidence="4 7" id="KW-1133">Transmembrane helix</keyword>
<keyword evidence="5 7" id="KW-0472">Membrane</keyword>
<feature type="region of interest" description="Disordered" evidence="6">
    <location>
        <begin position="250"/>
        <end position="281"/>
    </location>
</feature>
<keyword evidence="3" id="KW-0732">Signal</keyword>
<comment type="caution">
    <text evidence="8">The sequence shown here is derived from an EMBL/GenBank/DDBJ whole genome shotgun (WGS) entry which is preliminary data.</text>
</comment>
<gene>
    <name evidence="8" type="ORF">EVJ58_g3951</name>
</gene>
<reference evidence="8 9" key="1">
    <citation type="submission" date="2019-01" db="EMBL/GenBank/DDBJ databases">
        <title>Genome sequencing of the rare red list fungi Fomitopsis rosea.</title>
        <authorList>
            <person name="Buettner E."/>
            <person name="Kellner H."/>
        </authorList>
    </citation>
    <scope>NUCLEOTIDE SEQUENCE [LARGE SCALE GENOMIC DNA]</scope>
    <source>
        <strain evidence="8 9">DSM 105464</strain>
    </source>
</reference>
<evidence type="ECO:0000256" key="5">
    <source>
        <dbReference type="ARBA" id="ARBA00023136"/>
    </source>
</evidence>
<evidence type="ECO:0000256" key="1">
    <source>
        <dbReference type="ARBA" id="ARBA00004167"/>
    </source>
</evidence>
<keyword evidence="2 7" id="KW-0812">Transmembrane</keyword>
<feature type="transmembrane region" description="Helical" evidence="7">
    <location>
        <begin position="179"/>
        <end position="198"/>
    </location>
</feature>
<evidence type="ECO:0000256" key="4">
    <source>
        <dbReference type="ARBA" id="ARBA00022989"/>
    </source>
</evidence>
<accession>A0A4Y9YJH4</accession>
<dbReference type="Gene3D" id="2.70.130.10">
    <property type="entry name" value="Mannose-6-phosphate receptor binding domain"/>
    <property type="match status" value="1"/>
</dbReference>
<evidence type="ECO:0000256" key="6">
    <source>
        <dbReference type="SAM" id="MobiDB-lite"/>
    </source>
</evidence>
<sequence length="281" mass="31083">MGRGSVKSVVSNVRPNRDNESPRVLQVIPVAGDISASLPEEDGGGDSFDGEQYQPGLNITAKLVAADENSRHDTLHIHLHGGYYVQRQQKADFQFVCDHGAQEPTNPTISWDWRGTHVFEWRTEHACGQAMTAPDKDSPPLHTHKPSPDDPPKDSEDDDVPGDKKMLDPDFLYGQTRRSIMTILASSALVIIIVTYLVQRPPTKLRRVVLSYMKNHPWVMHSRVGEGVLLRWARADLIFDAGEEDTMVNGPVGPRSALGLDEGIPLKPSPRRPNANNYGSA</sequence>
<dbReference type="AlphaFoldDB" id="A0A4Y9YJH4"/>
<feature type="region of interest" description="Disordered" evidence="6">
    <location>
        <begin position="1"/>
        <end position="22"/>
    </location>
</feature>
<dbReference type="InterPro" id="IPR009011">
    <property type="entry name" value="Man6P_isomerase_rcpt-bd_dom_sf"/>
</dbReference>
<proteinExistence type="predicted"/>
<protein>
    <submittedName>
        <fullName evidence="8">Uncharacterized protein</fullName>
    </submittedName>
</protein>
<dbReference type="Pfam" id="PF09451">
    <property type="entry name" value="ATG27"/>
    <property type="match status" value="1"/>
</dbReference>
<organism evidence="8 9">
    <name type="scientific">Rhodofomes roseus</name>
    <dbReference type="NCBI Taxonomy" id="34475"/>
    <lineage>
        <taxon>Eukaryota</taxon>
        <taxon>Fungi</taxon>
        <taxon>Dikarya</taxon>
        <taxon>Basidiomycota</taxon>
        <taxon>Agaricomycotina</taxon>
        <taxon>Agaricomycetes</taxon>
        <taxon>Polyporales</taxon>
        <taxon>Rhodofomes</taxon>
    </lineage>
</organism>